<dbReference type="Pfam" id="PF05117">
    <property type="entry name" value="DUF695"/>
    <property type="match status" value="1"/>
</dbReference>
<evidence type="ECO:0000259" key="1">
    <source>
        <dbReference type="Pfam" id="PF05117"/>
    </source>
</evidence>
<name>A0A0N1KRX3_CHRID</name>
<dbReference type="AlphaFoldDB" id="A0A0N1KRX3"/>
<feature type="domain" description="DUF695" evidence="1">
    <location>
        <begin position="243"/>
        <end position="360"/>
    </location>
</feature>
<dbReference type="InterPro" id="IPR016097">
    <property type="entry name" value="DUF695"/>
</dbReference>
<organism evidence="2 3">
    <name type="scientific">Chryseobacterium indologenes</name>
    <name type="common">Flavobacterium indologenes</name>
    <dbReference type="NCBI Taxonomy" id="253"/>
    <lineage>
        <taxon>Bacteria</taxon>
        <taxon>Pseudomonadati</taxon>
        <taxon>Bacteroidota</taxon>
        <taxon>Flavobacteriia</taxon>
        <taxon>Flavobacteriales</taxon>
        <taxon>Weeksellaceae</taxon>
        <taxon>Chryseobacterium group</taxon>
        <taxon>Chryseobacterium</taxon>
    </lineage>
</organism>
<dbReference type="EMBL" id="LJOD01000016">
    <property type="protein sequence ID" value="KPE49636.1"/>
    <property type="molecule type" value="Genomic_DNA"/>
</dbReference>
<comment type="caution">
    <text evidence="2">The sequence shown here is derived from an EMBL/GenBank/DDBJ whole genome shotgun (WGS) entry which is preliminary data.</text>
</comment>
<evidence type="ECO:0000313" key="2">
    <source>
        <dbReference type="EMBL" id="KPE49636.1"/>
    </source>
</evidence>
<proteinExistence type="predicted"/>
<dbReference type="RefSeq" id="WP_082377256.1">
    <property type="nucleotide sequence ID" value="NZ_LJOD01000016.1"/>
</dbReference>
<reference evidence="3" key="2">
    <citation type="submission" date="2015-09" db="EMBL/GenBank/DDBJ databases">
        <title>Draft genome sequence of a multidrug-resistant Chryseobacterium indologenes isolate from Malaysia.</title>
        <authorList>
            <person name="Yu C.Y."/>
            <person name="Ang G.Y."/>
            <person name="Chan K.-G."/>
        </authorList>
    </citation>
    <scope>NUCLEOTIDE SEQUENCE [LARGE SCALE GENOMIC DNA]</scope>
    <source>
        <strain evidence="3">CI_885</strain>
    </source>
</reference>
<gene>
    <name evidence="2" type="ORF">AOB46_19145</name>
</gene>
<dbReference type="PATRIC" id="fig|253.9.peg.1790"/>
<reference evidence="2 3" key="1">
    <citation type="journal article" date="2015" name="Genom Data">
        <title>Draft genome sequence of a multidrug-resistant Chryseobacterium indologenes isolate from Malaysia.</title>
        <authorList>
            <person name="Yu C.Y."/>
            <person name="Ang G.Y."/>
            <person name="Cheng H.J."/>
            <person name="Cheong Y.M."/>
            <person name="Yin W.F."/>
            <person name="Chan K.G."/>
        </authorList>
    </citation>
    <scope>NUCLEOTIDE SEQUENCE [LARGE SCALE GENOMIC DNA]</scope>
    <source>
        <strain evidence="2 3">CI_885</strain>
    </source>
</reference>
<sequence>MGIFDKIPGKKDPEQEIHTYKDFWDWFQTREKDFYEIVKNRETSSIEKDFFDVLSPKLRQINENFYFLTGMFNDTTAELIITVDGEIKNIVFAEELINAAPKYDHWLFTALKPAKNIDNIALQMNGYEFTKDNVFFYSNESEEYPDEIDLTFIYEGLNEENKGPITTGICVFLDHFLGELNFATQIDVFNIMGKDQAKKELVPIEKLKDFLLWREREFTEKYERIKRADTEDEFSFLRAALGNERPLIACMNLPLLQYDAKASYPWISVLKFHYNGDNNDGLPEKEDFEKLSDIEDKAIEDLKEKGYLYIGRETADNIKESYFAGKDFREISKAFKTIQDNNPEYKISSRIFKDKYWQYFKYYNNAV</sequence>
<accession>A0A0N1KRX3</accession>
<dbReference type="Proteomes" id="UP000037953">
    <property type="component" value="Unassembled WGS sequence"/>
</dbReference>
<dbReference type="OrthoDB" id="9151249at2"/>
<evidence type="ECO:0000313" key="3">
    <source>
        <dbReference type="Proteomes" id="UP000037953"/>
    </source>
</evidence>
<protein>
    <recommendedName>
        <fullName evidence="1">DUF695 domain-containing protein</fullName>
    </recommendedName>
</protein>